<dbReference type="Proteomes" id="UP000569914">
    <property type="component" value="Unassembled WGS sequence"/>
</dbReference>
<accession>A0A7Y9I2W7</accession>
<feature type="region of interest" description="Disordered" evidence="1">
    <location>
        <begin position="60"/>
        <end position="83"/>
    </location>
</feature>
<evidence type="ECO:0000256" key="1">
    <source>
        <dbReference type="SAM" id="MobiDB-lite"/>
    </source>
</evidence>
<protein>
    <submittedName>
        <fullName evidence="2">Uncharacterized protein</fullName>
    </submittedName>
</protein>
<reference evidence="2 3" key="1">
    <citation type="submission" date="2020-07" db="EMBL/GenBank/DDBJ databases">
        <title>Sequencing the genomes of 1000 actinobacteria strains.</title>
        <authorList>
            <person name="Klenk H.-P."/>
        </authorList>
    </citation>
    <scope>NUCLEOTIDE SEQUENCE [LARGE SCALE GENOMIC DNA]</scope>
    <source>
        <strain evidence="2 3">DSM 22083</strain>
    </source>
</reference>
<dbReference type="AlphaFoldDB" id="A0A7Y9I2W7"/>
<evidence type="ECO:0000313" key="2">
    <source>
        <dbReference type="EMBL" id="NYE69188.1"/>
    </source>
</evidence>
<name>A0A7Y9I2W7_9ACTN</name>
<dbReference type="EMBL" id="JACCBU010000001">
    <property type="protein sequence ID" value="NYE69188.1"/>
    <property type="molecule type" value="Genomic_DNA"/>
</dbReference>
<keyword evidence="3" id="KW-1185">Reference proteome</keyword>
<comment type="caution">
    <text evidence="2">The sequence shown here is derived from an EMBL/GenBank/DDBJ whole genome shotgun (WGS) entry which is preliminary data.</text>
</comment>
<dbReference type="RefSeq" id="WP_179747949.1">
    <property type="nucleotide sequence ID" value="NZ_JACCBU010000001.1"/>
</dbReference>
<sequence>MADLYELILDVDLVPTLTGDELAELRWHVGETPQPDRLVLGTDRFLPAFPLGDPTDPDCEWQTDDPQPLFAAEPDASEAALTSRSPDGWHLTARQDLHPDQFPALRAFLDWLGPRASTPGPIGHLRWHEDTDSEPLLVENRTIKLPTAVIDHTQDLPW</sequence>
<gene>
    <name evidence="2" type="ORF">BKA15_000517</name>
</gene>
<evidence type="ECO:0000313" key="3">
    <source>
        <dbReference type="Proteomes" id="UP000569914"/>
    </source>
</evidence>
<proteinExistence type="predicted"/>
<organism evidence="2 3">
    <name type="scientific">Microlunatus parietis</name>
    <dbReference type="NCBI Taxonomy" id="682979"/>
    <lineage>
        <taxon>Bacteria</taxon>
        <taxon>Bacillati</taxon>
        <taxon>Actinomycetota</taxon>
        <taxon>Actinomycetes</taxon>
        <taxon>Propionibacteriales</taxon>
        <taxon>Propionibacteriaceae</taxon>
        <taxon>Microlunatus</taxon>
    </lineage>
</organism>